<gene>
    <name evidence="1" type="ORF">65p111</name>
</gene>
<protein>
    <submittedName>
        <fullName evidence="1">Uncharacterized protein</fullName>
    </submittedName>
</protein>
<dbReference type="Proteomes" id="UP000008727">
    <property type="component" value="Segment"/>
</dbReference>
<dbReference type="EMBL" id="GU459069">
    <property type="protein sequence ID" value="ADQ53119.1"/>
    <property type="molecule type" value="Genomic_DNA"/>
</dbReference>
<evidence type="ECO:0000313" key="2">
    <source>
        <dbReference type="Proteomes" id="UP000008727"/>
    </source>
</evidence>
<reference evidence="1 2" key="1">
    <citation type="journal article" date="2010" name="Virol. J.">
        <title>Genomes of the T4-related bacteriophages as windows on microbial genome evolution.</title>
        <authorList>
            <person name="Petrov V.M."/>
            <person name="Ratnayaka S."/>
            <person name="Nolan J.M."/>
            <person name="Miller E.S."/>
            <person name="Karam J.D."/>
        </authorList>
    </citation>
    <scope>NUCLEOTIDE SEQUENCE [LARGE SCALE GENOMIC DNA]</scope>
</reference>
<dbReference type="KEGG" id="vg:10323371"/>
<dbReference type="RefSeq" id="YP_004300948.1">
    <property type="nucleotide sequence ID" value="NC_015251.1"/>
</dbReference>
<proteinExistence type="predicted"/>
<name>E5DRU5_9CAUD</name>
<evidence type="ECO:0000313" key="1">
    <source>
        <dbReference type="EMBL" id="ADQ53119.1"/>
    </source>
</evidence>
<keyword evidence="2" id="KW-1185">Reference proteome</keyword>
<accession>E5DRU5</accession>
<organism evidence="1 2">
    <name type="scientific">Aeromonas phage 65</name>
    <dbReference type="NCBI Taxonomy" id="2919549"/>
    <lineage>
        <taxon>Viruses</taxon>
        <taxon>Duplodnaviria</taxon>
        <taxon>Heunggongvirae</taxon>
        <taxon>Uroviricota</taxon>
        <taxon>Caudoviricetes</taxon>
        <taxon>Pantevenvirales</taxon>
        <taxon>Straboviridae</taxon>
        <taxon>Emmerichvirinae</taxon>
        <taxon>Ishigurovirus</taxon>
        <taxon>Ishigurovirus osborne</taxon>
    </lineage>
</organism>
<sequence>MGISRRSSVAYENFTIDRIAFVQGNDPTGLDISEIFKSVSITEGITQGLLKGSMDFVDSMNLINTINPRGDEKIQISFRSVHLNGEEAKTYSKMFKILRYEDITSPNTQIKKYVRMYFQSEEEMNNEYRKVSKSYLNTSIHSIIKDMLNLIGFKDDYIFIEKTLYNRDIVIPNLTPLSVINHLAQNSQSSEPNAKGDSNFYFYEDINGVNFKSGTTLMIEEPKVDLTFEATHDISMYNKIIKLQRVKGYNLAEQYRSGGLGVDVHTMSITNKSYRSSYQDYYGLSRYIAKLNPEPWFGGEITPERNTCVILSNEDQMYKYINIGSNGNSVGIRTTNRASLNAKRMLIQIPGNTDLSCGTIGKYNSW</sequence>